<dbReference type="GO" id="GO:0005886">
    <property type="term" value="C:plasma membrane"/>
    <property type="evidence" value="ECO:0007669"/>
    <property type="project" value="UniProtKB-SubCell"/>
</dbReference>
<evidence type="ECO:0000313" key="9">
    <source>
        <dbReference type="EMBL" id="SCF11477.1"/>
    </source>
</evidence>
<dbReference type="Pfam" id="PF00953">
    <property type="entry name" value="Glycos_transf_4"/>
    <property type="match status" value="1"/>
</dbReference>
<dbReference type="GO" id="GO:0009103">
    <property type="term" value="P:lipopolysaccharide biosynthetic process"/>
    <property type="evidence" value="ECO:0007669"/>
    <property type="project" value="TreeGrafter"/>
</dbReference>
<feature type="transmembrane region" description="Helical" evidence="8">
    <location>
        <begin position="231"/>
        <end position="253"/>
    </location>
</feature>
<keyword evidence="2" id="KW-1003">Cell membrane</keyword>
<evidence type="ECO:0000256" key="3">
    <source>
        <dbReference type="ARBA" id="ARBA00022679"/>
    </source>
</evidence>
<feature type="binding site" evidence="7">
    <location>
        <position position="200"/>
    </location>
    <ligand>
        <name>Mg(2+)</name>
        <dbReference type="ChEBI" id="CHEBI:18420"/>
    </ligand>
</feature>
<dbReference type="RefSeq" id="WP_091401513.1">
    <property type="nucleotide sequence ID" value="NZ_FMCR01000003.1"/>
</dbReference>
<gene>
    <name evidence="9" type="ORF">GA0070561_3676</name>
</gene>
<feature type="transmembrane region" description="Helical" evidence="8">
    <location>
        <begin position="6"/>
        <end position="25"/>
    </location>
</feature>
<comment type="subcellular location">
    <subcellularLocation>
        <location evidence="1">Cell membrane</location>
        <topology evidence="1">Multi-pass membrane protein</topology>
    </subcellularLocation>
</comment>
<feature type="binding site" evidence="7">
    <location>
        <position position="140"/>
    </location>
    <ligand>
        <name>Mg(2+)</name>
        <dbReference type="ChEBI" id="CHEBI:18420"/>
    </ligand>
</feature>
<keyword evidence="6 8" id="KW-0472">Membrane</keyword>
<organism evidence="9 10">
    <name type="scientific">Micromonospora saelicesensis</name>
    <dbReference type="NCBI Taxonomy" id="285676"/>
    <lineage>
        <taxon>Bacteria</taxon>
        <taxon>Bacillati</taxon>
        <taxon>Actinomycetota</taxon>
        <taxon>Actinomycetes</taxon>
        <taxon>Micromonosporales</taxon>
        <taxon>Micromonosporaceae</taxon>
        <taxon>Micromonospora</taxon>
    </lineage>
</organism>
<dbReference type="Proteomes" id="UP000198864">
    <property type="component" value="Unassembled WGS sequence"/>
</dbReference>
<evidence type="ECO:0000256" key="4">
    <source>
        <dbReference type="ARBA" id="ARBA00022692"/>
    </source>
</evidence>
<accession>A0A1C4XSJ9</accession>
<feature type="transmembrane region" description="Helical" evidence="8">
    <location>
        <begin position="95"/>
        <end position="112"/>
    </location>
</feature>
<dbReference type="AlphaFoldDB" id="A0A1C4XSJ9"/>
<feature type="transmembrane region" description="Helical" evidence="8">
    <location>
        <begin position="201"/>
        <end position="219"/>
    </location>
</feature>
<dbReference type="CDD" id="cd06854">
    <property type="entry name" value="GT_WbpL_WbcO_like"/>
    <property type="match status" value="1"/>
</dbReference>
<keyword evidence="3 9" id="KW-0808">Transferase</keyword>
<feature type="transmembrane region" description="Helical" evidence="8">
    <location>
        <begin position="145"/>
        <end position="163"/>
    </location>
</feature>
<keyword evidence="4 8" id="KW-0812">Transmembrane</keyword>
<evidence type="ECO:0000256" key="2">
    <source>
        <dbReference type="ARBA" id="ARBA00022475"/>
    </source>
</evidence>
<evidence type="ECO:0000313" key="10">
    <source>
        <dbReference type="Proteomes" id="UP000198864"/>
    </source>
</evidence>
<dbReference type="GO" id="GO:0046872">
    <property type="term" value="F:metal ion binding"/>
    <property type="evidence" value="ECO:0007669"/>
    <property type="project" value="UniProtKB-KW"/>
</dbReference>
<dbReference type="EMBL" id="FMCR01000003">
    <property type="protein sequence ID" value="SCF11477.1"/>
    <property type="molecule type" value="Genomic_DNA"/>
</dbReference>
<keyword evidence="7" id="KW-0460">Magnesium</keyword>
<feature type="transmembrane region" description="Helical" evidence="8">
    <location>
        <begin position="274"/>
        <end position="295"/>
    </location>
</feature>
<evidence type="ECO:0000256" key="8">
    <source>
        <dbReference type="SAM" id="Phobius"/>
    </source>
</evidence>
<dbReference type="PANTHER" id="PTHR22926">
    <property type="entry name" value="PHOSPHO-N-ACETYLMURAMOYL-PENTAPEPTIDE-TRANSFERASE"/>
    <property type="match status" value="1"/>
</dbReference>
<evidence type="ECO:0000256" key="1">
    <source>
        <dbReference type="ARBA" id="ARBA00004651"/>
    </source>
</evidence>
<dbReference type="InterPro" id="IPR000715">
    <property type="entry name" value="Glycosyl_transferase_4"/>
</dbReference>
<keyword evidence="5 8" id="KW-1133">Transmembrane helix</keyword>
<sequence length="345" mass="35569">MLSVPLAGGIVLALVVGTLLQPLILRLLRAAAVLDIPSERSSHSTPIPRGGGVGVAAAAGLALLLNEHARSIAVPLLFFAAIGLLEDLRGVPIRSRLLLQLLAGVGTALVLVPGGQALYVHVLLILALAAWLTSFVNAFNFMDGINGISAVHAILGGVVYAVLGVLTDLPLLTAAGSLIAAASLTFLPWNAWVAKVFLGDVGSYALGGALATIAAYAVVRGTPPEAAVAPLALYLADTGWTLLCRIRNGEAWYRPHRHHAYQRLTDGGWSHQRVTVVTAVAGAAVAGCLVAASFSGPITRAALDATALAILAAYLAAPGWLAAQRRQPSSEGRTIHARTVSSTSR</sequence>
<reference evidence="9 10" key="1">
    <citation type="submission" date="2016-06" db="EMBL/GenBank/DDBJ databases">
        <authorList>
            <person name="Kjaerup R.B."/>
            <person name="Dalgaard T.S."/>
            <person name="Juul-Madsen H.R."/>
        </authorList>
    </citation>
    <scope>NUCLEOTIDE SEQUENCE [LARGE SCALE GENOMIC DNA]</scope>
    <source>
        <strain evidence="9 10">DSM 44871</strain>
    </source>
</reference>
<evidence type="ECO:0000256" key="6">
    <source>
        <dbReference type="ARBA" id="ARBA00023136"/>
    </source>
</evidence>
<evidence type="ECO:0000256" key="5">
    <source>
        <dbReference type="ARBA" id="ARBA00022989"/>
    </source>
</evidence>
<feature type="transmembrane region" description="Helical" evidence="8">
    <location>
        <begin position="169"/>
        <end position="189"/>
    </location>
</feature>
<comment type="cofactor">
    <cofactor evidence="7">
        <name>Mg(2+)</name>
        <dbReference type="ChEBI" id="CHEBI:18420"/>
    </cofactor>
</comment>
<evidence type="ECO:0000256" key="7">
    <source>
        <dbReference type="PIRSR" id="PIRSR600715-1"/>
    </source>
</evidence>
<protein>
    <submittedName>
        <fullName evidence="9">UDP-N-acetylmuramyl pentapeptide phosphotransferase/UDP-N-acetylglucosamine-1-phosphate transferase</fullName>
    </submittedName>
</protein>
<feature type="transmembrane region" description="Helical" evidence="8">
    <location>
        <begin position="118"/>
        <end position="138"/>
    </location>
</feature>
<dbReference type="GO" id="GO:0016780">
    <property type="term" value="F:phosphotransferase activity, for other substituted phosphate groups"/>
    <property type="evidence" value="ECO:0007669"/>
    <property type="project" value="InterPro"/>
</dbReference>
<feature type="transmembrane region" description="Helical" evidence="8">
    <location>
        <begin position="71"/>
        <end position="88"/>
    </location>
</feature>
<name>A0A1C4XSJ9_9ACTN</name>
<feature type="transmembrane region" description="Helical" evidence="8">
    <location>
        <begin position="301"/>
        <end position="323"/>
    </location>
</feature>
<dbReference type="GO" id="GO:0044038">
    <property type="term" value="P:cell wall macromolecule biosynthetic process"/>
    <property type="evidence" value="ECO:0007669"/>
    <property type="project" value="TreeGrafter"/>
</dbReference>
<keyword evidence="7" id="KW-0479">Metal-binding</keyword>
<dbReference type="GO" id="GO:0071555">
    <property type="term" value="P:cell wall organization"/>
    <property type="evidence" value="ECO:0007669"/>
    <property type="project" value="TreeGrafter"/>
</dbReference>
<proteinExistence type="predicted"/>
<dbReference type="STRING" id="285676.GA0070561_3676"/>
<dbReference type="PANTHER" id="PTHR22926:SF3">
    <property type="entry name" value="UNDECAPRENYL-PHOSPHATE ALPHA-N-ACETYLGLUCOSAMINYL 1-PHOSPHATE TRANSFERASE"/>
    <property type="match status" value="1"/>
</dbReference>